<dbReference type="SUPFAM" id="SSF47762">
    <property type="entry name" value="PAH2 domain"/>
    <property type="match status" value="3"/>
</dbReference>
<evidence type="ECO:0000313" key="8">
    <source>
        <dbReference type="EMBL" id="GFH50983.1"/>
    </source>
</evidence>
<keyword evidence="2" id="KW-0678">Repressor</keyword>
<feature type="compositionally biased region" description="Polar residues" evidence="6">
    <location>
        <begin position="43"/>
        <end position="59"/>
    </location>
</feature>
<dbReference type="Pfam" id="PF08295">
    <property type="entry name" value="Sin3_corepress"/>
    <property type="match status" value="1"/>
</dbReference>
<dbReference type="InterPro" id="IPR013194">
    <property type="entry name" value="HDAC_interact_dom"/>
</dbReference>
<proteinExistence type="predicted"/>
<feature type="domain" description="Histone deacetylase interacting" evidence="7">
    <location>
        <begin position="769"/>
        <end position="870"/>
    </location>
</feature>
<accession>A0AAD3CS96</accession>
<feature type="compositionally biased region" description="Gly residues" evidence="6">
    <location>
        <begin position="474"/>
        <end position="483"/>
    </location>
</feature>
<feature type="compositionally biased region" description="Acidic residues" evidence="6">
    <location>
        <begin position="1120"/>
        <end position="1137"/>
    </location>
</feature>
<comment type="caution">
    <text evidence="8">The sequence shown here is derived from an EMBL/GenBank/DDBJ whole genome shotgun (WGS) entry which is preliminary data.</text>
</comment>
<comment type="subcellular location">
    <subcellularLocation>
        <location evidence="1 5">Nucleus</location>
    </subcellularLocation>
</comment>
<sequence>MNPNYFPRDPQKPKPDQGYNGNGSNPNQPSNMNHQGMPHHTNPHSLPSSAAVSIPQANRPNPMGMNMNLNPMFGFPQARPPQLAHPNNGPMMMQGHHMPRPPMAAPIPMVQPVVKPPALADMDKNNESNDVDMKDVSKPESVPMKPEAPVETPVTETYKEAPKPVPPTDSEPVQEKDPKPVEAKESMDVDKVEKVSPVETDAAPVEKKPISAAQAALRAVQEFQNQKKPAPAPAQPAPTDSPSKEDAKIVEKTAEEDKEATKPPQDNIVQERVQSPAVQKPSATEEAPAKPPSEPKFPQASPQAPPQARQPQVAQSAGTPSEMPAPAAAPAGDFVMRELKVEDALNYLDKVKLEFGDRPRIYNEFLEIMKNFKAHEIDTPGVIMRVSDLFRGYNNLILGFNTFLPDGFKISIKDLVEGGRYASKKPLPPGVMNHNTNQQMGRGPPQHQPFQPNAQQMNQQPQDNRGQWNNMQGRMGGNEGMGQGMQVQHQQAPPQPQQQAQAPPPQHEQQNNQQQGGQEENPAIEFDHAISYVTTIKKRFSNEPKTYQQFLEILHTYQKEQRGIKEVLEQVSTLFADHPDLLKQFTYFLPEAVQEQAKERLHAAAAEAEARQASQRKRAQVSIRRDERGNDQEVTIDMTKKHAEKQQLIGKKRPSSPSATLQYPMMPETMIYNAGVERQFFDLAKESLRASSREGDLAWAEFLKCMDLYAQEILSKNDMLRYMEDLLGKHHADLFEEFKRILSAAGAAGVPNHDDAWHSVPLSEIDFSRCRRCTPSYRALPRDYPAAPYSGRSEEEHKMLNDIWISLPDGSEESYTFRHMRKNQHEEVLFRCEDERFEIDMIIDSTATCLKRLEPIAEEIAMLQEQESFSEGKSAVDKGGMGGKVIKYSFDKSILNTIHRHAITRIYGDAGQEMLDLMSKNPVVAVPVVVKRLMQKLRDFKAAREVLNQRWKELAEINYYKSIDHRCLSWRTVDKRATSTRTLVSEIKDRAANNGYESEVTVMAKRDKAKEEFGSFYERTMGQFLERKMDLTNFPKPSPSMFTPHFSMQYENNSFAQRDAYRILSFALERGSISPGDKEKCQRLWTDFLAQFFDLGSIWMQSPAVSYAALPHHTPSIVSNDEESGNDDDDSSAEEENDMVGDMMVTEEEMKETSSSKEKHAEFTLLSDQPIPSGCAVSTIYGEGVVTGYRSSDASFIVSLPFGATAYLNRKAILCTVLPVDTFEELEHTIETDEEPLERDDDKFVLGPQSLYLFFRLHQVLIRRLNIAKKLAYSVDNDQSLSTLIEKIEPDGSSPIGQKRYEAYLSLVYGLLDGGFSNAGVSPSNAAEGGKYEDRVRCLLGHNAYELATMDKLISHILKHMQNLANDDTMTGMVQIFKKQLSSGGFKPLAFKQDASMVSDGENVFAFQYCHIPKSDRSIMHVELLGCITEDDDDDSMVSFQESEPATKKVKR</sequence>
<reference evidence="8 9" key="1">
    <citation type="journal article" date="2021" name="Sci. Rep.">
        <title>The genome of the diatom Chaetoceros tenuissimus carries an ancient integrated fragment of an extant virus.</title>
        <authorList>
            <person name="Hongo Y."/>
            <person name="Kimura K."/>
            <person name="Takaki Y."/>
            <person name="Yoshida Y."/>
            <person name="Baba S."/>
            <person name="Kobayashi G."/>
            <person name="Nagasaki K."/>
            <person name="Hano T."/>
            <person name="Tomaru Y."/>
        </authorList>
    </citation>
    <scope>NUCLEOTIDE SEQUENCE [LARGE SCALE GENOMIC DNA]</scope>
    <source>
        <strain evidence="8 9">NIES-3715</strain>
    </source>
</reference>
<feature type="compositionally biased region" description="Low complexity" evidence="6">
    <location>
        <begin position="484"/>
        <end position="519"/>
    </location>
</feature>
<feature type="region of interest" description="Disordered" evidence="6">
    <location>
        <begin position="1116"/>
        <end position="1137"/>
    </location>
</feature>
<dbReference type="InterPro" id="IPR039774">
    <property type="entry name" value="Sin3-like"/>
</dbReference>
<protein>
    <recommendedName>
        <fullName evidence="7">Histone deacetylase interacting domain-containing protein</fullName>
    </recommendedName>
</protein>
<evidence type="ECO:0000259" key="7">
    <source>
        <dbReference type="SMART" id="SM00761"/>
    </source>
</evidence>
<evidence type="ECO:0000256" key="3">
    <source>
        <dbReference type="ARBA" id="ARBA00022737"/>
    </source>
</evidence>
<evidence type="ECO:0000256" key="4">
    <source>
        <dbReference type="ARBA" id="ARBA00023242"/>
    </source>
</evidence>
<evidence type="ECO:0000256" key="2">
    <source>
        <dbReference type="ARBA" id="ARBA00022491"/>
    </source>
</evidence>
<name>A0AAD3CS96_9STRA</name>
<dbReference type="PROSITE" id="PS51477">
    <property type="entry name" value="PAH"/>
    <property type="match status" value="2"/>
</dbReference>
<evidence type="ECO:0000256" key="6">
    <source>
        <dbReference type="SAM" id="MobiDB-lite"/>
    </source>
</evidence>
<keyword evidence="3" id="KW-0677">Repeat</keyword>
<feature type="compositionally biased region" description="Basic and acidic residues" evidence="6">
    <location>
        <begin position="173"/>
        <end position="196"/>
    </location>
</feature>
<dbReference type="FunFam" id="1.20.1160.11:FF:000001">
    <property type="entry name" value="Paired amphipathic helix protein Sin3"/>
    <property type="match status" value="1"/>
</dbReference>
<feature type="compositionally biased region" description="Low complexity" evidence="6">
    <location>
        <begin position="22"/>
        <end position="33"/>
    </location>
</feature>
<dbReference type="GO" id="GO:0000785">
    <property type="term" value="C:chromatin"/>
    <property type="evidence" value="ECO:0007669"/>
    <property type="project" value="TreeGrafter"/>
</dbReference>
<keyword evidence="9" id="KW-1185">Reference proteome</keyword>
<dbReference type="InterPro" id="IPR031693">
    <property type="entry name" value="Sin3_C"/>
</dbReference>
<dbReference type="Pfam" id="PF16879">
    <property type="entry name" value="Sin3a_C"/>
    <property type="match status" value="1"/>
</dbReference>
<organism evidence="8 9">
    <name type="scientific">Chaetoceros tenuissimus</name>
    <dbReference type="NCBI Taxonomy" id="426638"/>
    <lineage>
        <taxon>Eukaryota</taxon>
        <taxon>Sar</taxon>
        <taxon>Stramenopiles</taxon>
        <taxon>Ochrophyta</taxon>
        <taxon>Bacillariophyta</taxon>
        <taxon>Coscinodiscophyceae</taxon>
        <taxon>Chaetocerotophycidae</taxon>
        <taxon>Chaetocerotales</taxon>
        <taxon>Chaetocerotaceae</taxon>
        <taxon>Chaetoceros</taxon>
    </lineage>
</organism>
<dbReference type="InterPro" id="IPR036600">
    <property type="entry name" value="PAH_sf"/>
</dbReference>
<dbReference type="Proteomes" id="UP001054902">
    <property type="component" value="Unassembled WGS sequence"/>
</dbReference>
<dbReference type="PANTHER" id="PTHR12346">
    <property type="entry name" value="SIN3B-RELATED"/>
    <property type="match status" value="1"/>
</dbReference>
<dbReference type="PANTHER" id="PTHR12346:SF0">
    <property type="entry name" value="SIN3A, ISOFORM G"/>
    <property type="match status" value="1"/>
</dbReference>
<dbReference type="Pfam" id="PF02671">
    <property type="entry name" value="PAH"/>
    <property type="match status" value="3"/>
</dbReference>
<feature type="compositionally biased region" description="Low complexity" evidence="6">
    <location>
        <begin position="296"/>
        <end position="317"/>
    </location>
</feature>
<keyword evidence="4 5" id="KW-0539">Nucleus</keyword>
<feature type="region of interest" description="Disordered" evidence="6">
    <location>
        <begin position="421"/>
        <end position="519"/>
    </location>
</feature>
<dbReference type="EMBL" id="BLLK01000045">
    <property type="protein sequence ID" value="GFH50983.1"/>
    <property type="molecule type" value="Genomic_DNA"/>
</dbReference>
<feature type="region of interest" description="Disordered" evidence="6">
    <location>
        <begin position="611"/>
        <end position="632"/>
    </location>
</feature>
<feature type="region of interest" description="Disordered" evidence="6">
    <location>
        <begin position="641"/>
        <end position="660"/>
    </location>
</feature>
<evidence type="ECO:0000313" key="9">
    <source>
        <dbReference type="Proteomes" id="UP001054902"/>
    </source>
</evidence>
<dbReference type="Gene3D" id="1.20.1160.11">
    <property type="entry name" value="Paired amphipathic helix"/>
    <property type="match status" value="3"/>
</dbReference>
<evidence type="ECO:0000256" key="5">
    <source>
        <dbReference type="PROSITE-ProRule" id="PRU00810"/>
    </source>
</evidence>
<dbReference type="GO" id="GO:0000122">
    <property type="term" value="P:negative regulation of transcription by RNA polymerase II"/>
    <property type="evidence" value="ECO:0007669"/>
    <property type="project" value="TreeGrafter"/>
</dbReference>
<dbReference type="SMART" id="SM00761">
    <property type="entry name" value="HDAC_interact"/>
    <property type="match status" value="1"/>
</dbReference>
<feature type="compositionally biased region" description="Low complexity" evidence="6">
    <location>
        <begin position="448"/>
        <end position="473"/>
    </location>
</feature>
<dbReference type="GO" id="GO:0003714">
    <property type="term" value="F:transcription corepressor activity"/>
    <property type="evidence" value="ECO:0007669"/>
    <property type="project" value="InterPro"/>
</dbReference>
<feature type="region of interest" description="Disordered" evidence="6">
    <location>
        <begin position="119"/>
        <end position="328"/>
    </location>
</feature>
<evidence type="ECO:0000256" key="1">
    <source>
        <dbReference type="ARBA" id="ARBA00004123"/>
    </source>
</evidence>
<feature type="compositionally biased region" description="Basic and acidic residues" evidence="6">
    <location>
        <begin position="121"/>
        <end position="138"/>
    </location>
</feature>
<feature type="region of interest" description="Disordered" evidence="6">
    <location>
        <begin position="1"/>
        <end position="63"/>
    </location>
</feature>
<dbReference type="InterPro" id="IPR003822">
    <property type="entry name" value="PAH"/>
</dbReference>
<dbReference type="GO" id="GO:0000118">
    <property type="term" value="C:histone deacetylase complex"/>
    <property type="evidence" value="ECO:0007669"/>
    <property type="project" value="TreeGrafter"/>
</dbReference>
<gene>
    <name evidence="8" type="ORF">CTEN210_07459</name>
</gene>
<feature type="compositionally biased region" description="Basic and acidic residues" evidence="6">
    <location>
        <begin position="242"/>
        <end position="261"/>
    </location>
</feature>
<dbReference type="FunFam" id="1.20.1160.11:FF:000003">
    <property type="entry name" value="Paired amphipathic helix SIN3-like protein"/>
    <property type="match status" value="1"/>
</dbReference>